<dbReference type="InParanoid" id="B4JLE1"/>
<protein>
    <submittedName>
        <fullName evidence="2">GH12843</fullName>
    </submittedName>
</protein>
<dbReference type="OMA" id="GCIRVTI"/>
<dbReference type="EMBL" id="CH916370">
    <property type="protein sequence ID" value="EDW00394.1"/>
    <property type="molecule type" value="Genomic_DNA"/>
</dbReference>
<evidence type="ECO:0000256" key="1">
    <source>
        <dbReference type="SAM" id="SignalP"/>
    </source>
</evidence>
<dbReference type="KEGG" id="dgr:6565027"/>
<keyword evidence="3" id="KW-1185">Reference proteome</keyword>
<dbReference type="AlphaFoldDB" id="B4JLE1"/>
<dbReference type="Proteomes" id="UP000001070">
    <property type="component" value="Unassembled WGS sequence"/>
</dbReference>
<organism evidence="3">
    <name type="scientific">Drosophila grimshawi</name>
    <name type="common">Hawaiian fruit fly</name>
    <name type="synonym">Idiomyia grimshawi</name>
    <dbReference type="NCBI Taxonomy" id="7222"/>
    <lineage>
        <taxon>Eukaryota</taxon>
        <taxon>Metazoa</taxon>
        <taxon>Ecdysozoa</taxon>
        <taxon>Arthropoda</taxon>
        <taxon>Hexapoda</taxon>
        <taxon>Insecta</taxon>
        <taxon>Pterygota</taxon>
        <taxon>Neoptera</taxon>
        <taxon>Endopterygota</taxon>
        <taxon>Diptera</taxon>
        <taxon>Brachycera</taxon>
        <taxon>Muscomorpha</taxon>
        <taxon>Ephydroidea</taxon>
        <taxon>Drosophilidae</taxon>
        <taxon>Drosophila</taxon>
        <taxon>Hawaiian Drosophila</taxon>
    </lineage>
</organism>
<evidence type="ECO:0000313" key="2">
    <source>
        <dbReference type="EMBL" id="EDW00394.1"/>
    </source>
</evidence>
<accession>B4JLE1</accession>
<name>B4JLE1_DROGR</name>
<reference evidence="2 3" key="1">
    <citation type="journal article" date="2007" name="Nature">
        <title>Evolution of genes and genomes on the Drosophila phylogeny.</title>
        <authorList>
            <consortium name="Drosophila 12 Genomes Consortium"/>
            <person name="Clark A.G."/>
            <person name="Eisen M.B."/>
            <person name="Smith D.R."/>
            <person name="Bergman C.M."/>
            <person name="Oliver B."/>
            <person name="Markow T.A."/>
            <person name="Kaufman T.C."/>
            <person name="Kellis M."/>
            <person name="Gelbart W."/>
            <person name="Iyer V.N."/>
            <person name="Pollard D.A."/>
            <person name="Sackton T.B."/>
            <person name="Larracuente A.M."/>
            <person name="Singh N.D."/>
            <person name="Abad J.P."/>
            <person name="Abt D.N."/>
            <person name="Adryan B."/>
            <person name="Aguade M."/>
            <person name="Akashi H."/>
            <person name="Anderson W.W."/>
            <person name="Aquadro C.F."/>
            <person name="Ardell D.H."/>
            <person name="Arguello R."/>
            <person name="Artieri C.G."/>
            <person name="Barbash D.A."/>
            <person name="Barker D."/>
            <person name="Barsanti P."/>
            <person name="Batterham P."/>
            <person name="Batzoglou S."/>
            <person name="Begun D."/>
            <person name="Bhutkar A."/>
            <person name="Blanco E."/>
            <person name="Bosak S.A."/>
            <person name="Bradley R.K."/>
            <person name="Brand A.D."/>
            <person name="Brent M.R."/>
            <person name="Brooks A.N."/>
            <person name="Brown R.H."/>
            <person name="Butlin R.K."/>
            <person name="Caggese C."/>
            <person name="Calvi B.R."/>
            <person name="Bernardo de Carvalho A."/>
            <person name="Caspi A."/>
            <person name="Castrezana S."/>
            <person name="Celniker S.E."/>
            <person name="Chang J.L."/>
            <person name="Chapple C."/>
            <person name="Chatterji S."/>
            <person name="Chinwalla A."/>
            <person name="Civetta A."/>
            <person name="Clifton S.W."/>
            <person name="Comeron J.M."/>
            <person name="Costello J.C."/>
            <person name="Coyne J.A."/>
            <person name="Daub J."/>
            <person name="David R.G."/>
            <person name="Delcher A.L."/>
            <person name="Delehaunty K."/>
            <person name="Do C.B."/>
            <person name="Ebling H."/>
            <person name="Edwards K."/>
            <person name="Eickbush T."/>
            <person name="Evans J.D."/>
            <person name="Filipski A."/>
            <person name="Findeiss S."/>
            <person name="Freyhult E."/>
            <person name="Fulton L."/>
            <person name="Fulton R."/>
            <person name="Garcia A.C."/>
            <person name="Gardiner A."/>
            <person name="Garfield D.A."/>
            <person name="Garvin B.E."/>
            <person name="Gibson G."/>
            <person name="Gilbert D."/>
            <person name="Gnerre S."/>
            <person name="Godfrey J."/>
            <person name="Good R."/>
            <person name="Gotea V."/>
            <person name="Gravely B."/>
            <person name="Greenberg A.J."/>
            <person name="Griffiths-Jones S."/>
            <person name="Gross S."/>
            <person name="Guigo R."/>
            <person name="Gustafson E.A."/>
            <person name="Haerty W."/>
            <person name="Hahn M.W."/>
            <person name="Halligan D.L."/>
            <person name="Halpern A.L."/>
            <person name="Halter G.M."/>
            <person name="Han M.V."/>
            <person name="Heger A."/>
            <person name="Hillier L."/>
            <person name="Hinrichs A.S."/>
            <person name="Holmes I."/>
            <person name="Hoskins R.A."/>
            <person name="Hubisz M.J."/>
            <person name="Hultmark D."/>
            <person name="Huntley M.A."/>
            <person name="Jaffe D.B."/>
            <person name="Jagadeeshan S."/>
            <person name="Jeck W.R."/>
            <person name="Johnson J."/>
            <person name="Jones C.D."/>
            <person name="Jordan W.C."/>
            <person name="Karpen G.H."/>
            <person name="Kataoka E."/>
            <person name="Keightley P.D."/>
            <person name="Kheradpour P."/>
            <person name="Kirkness E.F."/>
            <person name="Koerich L.B."/>
            <person name="Kristiansen K."/>
            <person name="Kudrna D."/>
            <person name="Kulathinal R.J."/>
            <person name="Kumar S."/>
            <person name="Kwok R."/>
            <person name="Lander E."/>
            <person name="Langley C.H."/>
            <person name="Lapoint R."/>
            <person name="Lazzaro B.P."/>
            <person name="Lee S.J."/>
            <person name="Levesque L."/>
            <person name="Li R."/>
            <person name="Lin C.F."/>
            <person name="Lin M.F."/>
            <person name="Lindblad-Toh K."/>
            <person name="Llopart A."/>
            <person name="Long M."/>
            <person name="Low L."/>
            <person name="Lozovsky E."/>
            <person name="Lu J."/>
            <person name="Luo M."/>
            <person name="Machado C.A."/>
            <person name="Makalowski W."/>
            <person name="Marzo M."/>
            <person name="Matsuda M."/>
            <person name="Matzkin L."/>
            <person name="McAllister B."/>
            <person name="McBride C.S."/>
            <person name="McKernan B."/>
            <person name="McKernan K."/>
            <person name="Mendez-Lago M."/>
            <person name="Minx P."/>
            <person name="Mollenhauer M.U."/>
            <person name="Montooth K."/>
            <person name="Mount S.M."/>
            <person name="Mu X."/>
            <person name="Myers E."/>
            <person name="Negre B."/>
            <person name="Newfeld S."/>
            <person name="Nielsen R."/>
            <person name="Noor M.A."/>
            <person name="O'Grady P."/>
            <person name="Pachter L."/>
            <person name="Papaceit M."/>
            <person name="Parisi M.J."/>
            <person name="Parisi M."/>
            <person name="Parts L."/>
            <person name="Pedersen J.S."/>
            <person name="Pesole G."/>
            <person name="Phillippy A.M."/>
            <person name="Ponting C.P."/>
            <person name="Pop M."/>
            <person name="Porcelli D."/>
            <person name="Powell J.R."/>
            <person name="Prohaska S."/>
            <person name="Pruitt K."/>
            <person name="Puig M."/>
            <person name="Quesneville H."/>
            <person name="Ram K.R."/>
            <person name="Rand D."/>
            <person name="Rasmussen M.D."/>
            <person name="Reed L.K."/>
            <person name="Reenan R."/>
            <person name="Reily A."/>
            <person name="Remington K.A."/>
            <person name="Rieger T.T."/>
            <person name="Ritchie M.G."/>
            <person name="Robin C."/>
            <person name="Rogers Y.H."/>
            <person name="Rohde C."/>
            <person name="Rozas J."/>
            <person name="Rubenfield M.J."/>
            <person name="Ruiz A."/>
            <person name="Russo S."/>
            <person name="Salzberg S.L."/>
            <person name="Sanchez-Gracia A."/>
            <person name="Saranga D.J."/>
            <person name="Sato H."/>
            <person name="Schaeffer S.W."/>
            <person name="Schatz M.C."/>
            <person name="Schlenke T."/>
            <person name="Schwartz R."/>
            <person name="Segarra C."/>
            <person name="Singh R.S."/>
            <person name="Sirot L."/>
            <person name="Sirota M."/>
            <person name="Sisneros N.B."/>
            <person name="Smith C.D."/>
            <person name="Smith T.F."/>
            <person name="Spieth J."/>
            <person name="Stage D.E."/>
            <person name="Stark A."/>
            <person name="Stephan W."/>
            <person name="Strausberg R.L."/>
            <person name="Strempel S."/>
            <person name="Sturgill D."/>
            <person name="Sutton G."/>
            <person name="Sutton G.G."/>
            <person name="Tao W."/>
            <person name="Teichmann S."/>
            <person name="Tobari Y.N."/>
            <person name="Tomimura Y."/>
            <person name="Tsolas J.M."/>
            <person name="Valente V.L."/>
            <person name="Venter E."/>
            <person name="Venter J.C."/>
            <person name="Vicario S."/>
            <person name="Vieira F.G."/>
            <person name="Vilella A.J."/>
            <person name="Villasante A."/>
            <person name="Walenz B."/>
            <person name="Wang J."/>
            <person name="Wasserman M."/>
            <person name="Watts T."/>
            <person name="Wilson D."/>
            <person name="Wilson R.K."/>
            <person name="Wing R.A."/>
            <person name="Wolfner M.F."/>
            <person name="Wong A."/>
            <person name="Wong G.K."/>
            <person name="Wu C.I."/>
            <person name="Wu G."/>
            <person name="Yamamoto D."/>
            <person name="Yang H.P."/>
            <person name="Yang S.P."/>
            <person name="Yorke J.A."/>
            <person name="Yoshida K."/>
            <person name="Zdobnov E."/>
            <person name="Zhang P."/>
            <person name="Zhang Y."/>
            <person name="Zimin A.V."/>
            <person name="Baldwin J."/>
            <person name="Abdouelleil A."/>
            <person name="Abdulkadir J."/>
            <person name="Abebe A."/>
            <person name="Abera B."/>
            <person name="Abreu J."/>
            <person name="Acer S.C."/>
            <person name="Aftuck L."/>
            <person name="Alexander A."/>
            <person name="An P."/>
            <person name="Anderson E."/>
            <person name="Anderson S."/>
            <person name="Arachi H."/>
            <person name="Azer M."/>
            <person name="Bachantsang P."/>
            <person name="Barry A."/>
            <person name="Bayul T."/>
            <person name="Berlin A."/>
            <person name="Bessette D."/>
            <person name="Bloom T."/>
            <person name="Blye J."/>
            <person name="Boguslavskiy L."/>
            <person name="Bonnet C."/>
            <person name="Boukhgalter B."/>
            <person name="Bourzgui I."/>
            <person name="Brown A."/>
            <person name="Cahill P."/>
            <person name="Channer S."/>
            <person name="Cheshatsang Y."/>
            <person name="Chuda L."/>
            <person name="Citroen M."/>
            <person name="Collymore A."/>
            <person name="Cooke P."/>
            <person name="Costello M."/>
            <person name="D'Aco K."/>
            <person name="Daza R."/>
            <person name="De Haan G."/>
            <person name="DeGray S."/>
            <person name="DeMaso C."/>
            <person name="Dhargay N."/>
            <person name="Dooley K."/>
            <person name="Dooley E."/>
            <person name="Doricent M."/>
            <person name="Dorje P."/>
            <person name="Dorjee K."/>
            <person name="Dupes A."/>
            <person name="Elong R."/>
            <person name="Falk J."/>
            <person name="Farina A."/>
            <person name="Faro S."/>
            <person name="Ferguson D."/>
            <person name="Fisher S."/>
            <person name="Foley C.D."/>
            <person name="Franke A."/>
            <person name="Friedrich D."/>
            <person name="Gadbois L."/>
            <person name="Gearin G."/>
            <person name="Gearin C.R."/>
            <person name="Giannoukos G."/>
            <person name="Goode T."/>
            <person name="Graham J."/>
            <person name="Grandbois E."/>
            <person name="Grewal S."/>
            <person name="Gyaltsen K."/>
            <person name="Hafez N."/>
            <person name="Hagos B."/>
            <person name="Hall J."/>
            <person name="Henson C."/>
            <person name="Hollinger A."/>
            <person name="Honan T."/>
            <person name="Huard M.D."/>
            <person name="Hughes L."/>
            <person name="Hurhula B."/>
            <person name="Husby M.E."/>
            <person name="Kamat A."/>
            <person name="Kanga B."/>
            <person name="Kashin S."/>
            <person name="Khazanovich D."/>
            <person name="Kisner P."/>
            <person name="Lance K."/>
            <person name="Lara M."/>
            <person name="Lee W."/>
            <person name="Lennon N."/>
            <person name="Letendre F."/>
            <person name="LeVine R."/>
            <person name="Lipovsky A."/>
            <person name="Liu X."/>
            <person name="Liu J."/>
            <person name="Liu S."/>
            <person name="Lokyitsang T."/>
            <person name="Lokyitsang Y."/>
            <person name="Lubonja R."/>
            <person name="Lui A."/>
            <person name="MacDonald P."/>
            <person name="Magnisalis V."/>
            <person name="Maru K."/>
            <person name="Matthews C."/>
            <person name="McCusker W."/>
            <person name="McDonough S."/>
            <person name="Mehta T."/>
            <person name="Meldrim J."/>
            <person name="Meneus L."/>
            <person name="Mihai O."/>
            <person name="Mihalev A."/>
            <person name="Mihova T."/>
            <person name="Mittelman R."/>
            <person name="Mlenga V."/>
            <person name="Montmayeur A."/>
            <person name="Mulrain L."/>
            <person name="Navidi A."/>
            <person name="Naylor J."/>
            <person name="Negash T."/>
            <person name="Nguyen T."/>
            <person name="Nguyen N."/>
            <person name="Nicol R."/>
            <person name="Norbu C."/>
            <person name="Norbu N."/>
            <person name="Novod N."/>
            <person name="O'Neill B."/>
            <person name="Osman S."/>
            <person name="Markiewicz E."/>
            <person name="Oyono O.L."/>
            <person name="Patti C."/>
            <person name="Phunkhang P."/>
            <person name="Pierre F."/>
            <person name="Priest M."/>
            <person name="Raghuraman S."/>
            <person name="Rege F."/>
            <person name="Reyes R."/>
            <person name="Rise C."/>
            <person name="Rogov P."/>
            <person name="Ross K."/>
            <person name="Ryan E."/>
            <person name="Settipalli S."/>
            <person name="Shea T."/>
            <person name="Sherpa N."/>
            <person name="Shi L."/>
            <person name="Shih D."/>
            <person name="Sparrow T."/>
            <person name="Spaulding J."/>
            <person name="Stalker J."/>
            <person name="Stange-Thomann N."/>
            <person name="Stavropoulos S."/>
            <person name="Stone C."/>
            <person name="Strader C."/>
            <person name="Tesfaye S."/>
            <person name="Thomson T."/>
            <person name="Thoulutsang Y."/>
            <person name="Thoulutsang D."/>
            <person name="Topham K."/>
            <person name="Topping I."/>
            <person name="Tsamla T."/>
            <person name="Vassiliev H."/>
            <person name="Vo A."/>
            <person name="Wangchuk T."/>
            <person name="Wangdi T."/>
            <person name="Weiand M."/>
            <person name="Wilkinson J."/>
            <person name="Wilson A."/>
            <person name="Yadav S."/>
            <person name="Young G."/>
            <person name="Yu Q."/>
            <person name="Zembek L."/>
            <person name="Zhong D."/>
            <person name="Zimmer A."/>
            <person name="Zwirko Z."/>
            <person name="Jaffe D.B."/>
            <person name="Alvarez P."/>
            <person name="Brockman W."/>
            <person name="Butler J."/>
            <person name="Chin C."/>
            <person name="Gnerre S."/>
            <person name="Grabherr M."/>
            <person name="Kleber M."/>
            <person name="Mauceli E."/>
            <person name="MacCallum I."/>
        </authorList>
    </citation>
    <scope>NUCLEOTIDE SEQUENCE [LARGE SCALE GENOMIC DNA]</scope>
    <source>
        <strain evidence="3">Tucson 15287-2541.00</strain>
    </source>
</reference>
<keyword evidence="1" id="KW-0732">Signal</keyword>
<gene>
    <name evidence="2" type="primary">Dgri\GH12843</name>
    <name evidence="2" type="ORF">Dgri_GH12843</name>
</gene>
<dbReference type="HOGENOM" id="CLU_187904_1_0_1"/>
<feature type="chain" id="PRO_5002809477" evidence="1">
    <location>
        <begin position="23"/>
        <end position="63"/>
    </location>
</feature>
<evidence type="ECO:0000313" key="3">
    <source>
        <dbReference type="Proteomes" id="UP000001070"/>
    </source>
</evidence>
<feature type="signal peptide" evidence="1">
    <location>
        <begin position="1"/>
        <end position="22"/>
    </location>
</feature>
<sequence length="63" mass="6472">MQLFGLLLCCLFLMAGLGKLHATPIGDHAEHAGCVRVTIIKQPLTTAAPVTTTPPTTTTVAAG</sequence>
<dbReference type="eggNOG" id="ENOG502T84I">
    <property type="taxonomic scope" value="Eukaryota"/>
</dbReference>
<proteinExistence type="predicted"/>